<dbReference type="GO" id="GO:0009736">
    <property type="term" value="P:cytokinin-activated signaling pathway"/>
    <property type="evidence" value="ECO:0000318"/>
    <property type="project" value="GO_Central"/>
</dbReference>
<comment type="subcellular location">
    <subcellularLocation>
        <location evidence="7">Cytoplasm</location>
        <location evidence="7">Cytosol</location>
    </subcellularLocation>
    <subcellularLocation>
        <location evidence="7">Nucleus</location>
    </subcellularLocation>
</comment>
<gene>
    <name evidence="9" type="ORF">Csa_1G572420</name>
</gene>
<dbReference type="EMBL" id="CM002922">
    <property type="protein sequence ID" value="KGN66121.1"/>
    <property type="molecule type" value="Genomic_DNA"/>
</dbReference>
<dbReference type="GO" id="GO:0043424">
    <property type="term" value="F:protein histidine kinase binding"/>
    <property type="evidence" value="ECO:0000318"/>
    <property type="project" value="GO_Central"/>
</dbReference>
<dbReference type="GO" id="GO:0005829">
    <property type="term" value="C:cytosol"/>
    <property type="evidence" value="ECO:0007669"/>
    <property type="project" value="UniProtKB-SubCell"/>
</dbReference>
<evidence type="ECO:0000256" key="1">
    <source>
        <dbReference type="ARBA" id="ARBA00022490"/>
    </source>
</evidence>
<keyword evidence="2 7" id="KW-0932">Cytokinin signaling pathway</keyword>
<evidence type="ECO:0000313" key="10">
    <source>
        <dbReference type="Proteomes" id="UP000029981"/>
    </source>
</evidence>
<keyword evidence="3" id="KW-0007">Acetylation</keyword>
<reference evidence="9 10" key="1">
    <citation type="journal article" date="2009" name="Nat. Genet.">
        <title>The genome of the cucumber, Cucumis sativus L.</title>
        <authorList>
            <person name="Huang S."/>
            <person name="Li R."/>
            <person name="Zhang Z."/>
            <person name="Li L."/>
            <person name="Gu X."/>
            <person name="Fan W."/>
            <person name="Lucas W.J."/>
            <person name="Wang X."/>
            <person name="Xie B."/>
            <person name="Ni P."/>
            <person name="Ren Y."/>
            <person name="Zhu H."/>
            <person name="Li J."/>
            <person name="Lin K."/>
            <person name="Jin W."/>
            <person name="Fei Z."/>
            <person name="Li G."/>
            <person name="Staub J."/>
            <person name="Kilian A."/>
            <person name="van der Vossen E.A."/>
            <person name="Wu Y."/>
            <person name="Guo J."/>
            <person name="He J."/>
            <person name="Jia Z."/>
            <person name="Ren Y."/>
            <person name="Tian G."/>
            <person name="Lu Y."/>
            <person name="Ruan J."/>
            <person name="Qian W."/>
            <person name="Wang M."/>
            <person name="Huang Q."/>
            <person name="Li B."/>
            <person name="Xuan Z."/>
            <person name="Cao J."/>
            <person name="Asan"/>
            <person name="Wu Z."/>
            <person name="Zhang J."/>
            <person name="Cai Q."/>
            <person name="Bai Y."/>
            <person name="Zhao B."/>
            <person name="Han Y."/>
            <person name="Li Y."/>
            <person name="Li X."/>
            <person name="Wang S."/>
            <person name="Shi Q."/>
            <person name="Liu S."/>
            <person name="Cho W.K."/>
            <person name="Kim J.Y."/>
            <person name="Xu Y."/>
            <person name="Heller-Uszynska K."/>
            <person name="Miao H."/>
            <person name="Cheng Z."/>
            <person name="Zhang S."/>
            <person name="Wu J."/>
            <person name="Yang Y."/>
            <person name="Kang H."/>
            <person name="Li M."/>
            <person name="Liang H."/>
            <person name="Ren X."/>
            <person name="Shi Z."/>
            <person name="Wen M."/>
            <person name="Jian M."/>
            <person name="Yang H."/>
            <person name="Zhang G."/>
            <person name="Yang Z."/>
            <person name="Chen R."/>
            <person name="Liu S."/>
            <person name="Li J."/>
            <person name="Ma L."/>
            <person name="Liu H."/>
            <person name="Zhou Y."/>
            <person name="Zhao J."/>
            <person name="Fang X."/>
            <person name="Li G."/>
            <person name="Fang L."/>
            <person name="Li Y."/>
            <person name="Liu D."/>
            <person name="Zheng H."/>
            <person name="Zhang Y."/>
            <person name="Qin N."/>
            <person name="Li Z."/>
            <person name="Yang G."/>
            <person name="Yang S."/>
            <person name="Bolund L."/>
            <person name="Kristiansen K."/>
            <person name="Zheng H."/>
            <person name="Li S."/>
            <person name="Zhang X."/>
            <person name="Yang H."/>
            <person name="Wang J."/>
            <person name="Sun R."/>
            <person name="Zhang B."/>
            <person name="Jiang S."/>
            <person name="Wang J."/>
            <person name="Du Y."/>
            <person name="Li S."/>
        </authorList>
    </citation>
    <scope>NUCLEOTIDE SEQUENCE [LARGE SCALE GENOMIC DNA]</scope>
    <source>
        <strain evidence="10">cv. 9930</strain>
    </source>
</reference>
<proteinExistence type="predicted"/>
<dbReference type="GO" id="GO:0005737">
    <property type="term" value="C:cytoplasm"/>
    <property type="evidence" value="ECO:0000318"/>
    <property type="project" value="GO_Central"/>
</dbReference>
<dbReference type="PANTHER" id="PTHR28242:SF52">
    <property type="entry name" value="PHOSPHORELAY INTERMEDIATE PROTEIN YPD1"/>
    <property type="match status" value="1"/>
</dbReference>
<dbReference type="CDD" id="cd00088">
    <property type="entry name" value="HPT"/>
    <property type="match status" value="1"/>
</dbReference>
<dbReference type="PANTHER" id="PTHR28242">
    <property type="entry name" value="PHOSPHORELAY INTERMEDIATE PROTEIN YPD1"/>
    <property type="match status" value="1"/>
</dbReference>
<evidence type="ECO:0000256" key="4">
    <source>
        <dbReference type="ARBA" id="ARBA00023012"/>
    </source>
</evidence>
<dbReference type="InterPro" id="IPR036641">
    <property type="entry name" value="HPT_dom_sf"/>
</dbReference>
<keyword evidence="4 7" id="KW-0902">Two-component regulatory system</keyword>
<comment type="domain">
    <text evidence="7">Histidine-containing phosphotransfer domain (HPt) contains an active histidine that mediates the phosphotransfer.</text>
</comment>
<accession>A0A0A0M1M1</accession>
<feature type="modified residue" description="Phosphohistidine" evidence="6">
    <location>
        <position position="80"/>
    </location>
</feature>
<dbReference type="OrthoDB" id="1673781at2759"/>
<dbReference type="InterPro" id="IPR045871">
    <property type="entry name" value="AHP1-5/YPD1"/>
</dbReference>
<comment type="function">
    <text evidence="7">Functions as a two-component phosphorelay mediators between cytokinin sensor histidine kinases and response regulators (B-type ARRs). Plays an important role in propagating cytokinin signal transduction.</text>
</comment>
<organism evidence="9 10">
    <name type="scientific">Cucumis sativus</name>
    <name type="common">Cucumber</name>
    <dbReference type="NCBI Taxonomy" id="3659"/>
    <lineage>
        <taxon>Eukaryota</taxon>
        <taxon>Viridiplantae</taxon>
        <taxon>Streptophyta</taxon>
        <taxon>Embryophyta</taxon>
        <taxon>Tracheophyta</taxon>
        <taxon>Spermatophyta</taxon>
        <taxon>Magnoliopsida</taxon>
        <taxon>eudicotyledons</taxon>
        <taxon>Gunneridae</taxon>
        <taxon>Pentapetalae</taxon>
        <taxon>rosids</taxon>
        <taxon>fabids</taxon>
        <taxon>Cucurbitales</taxon>
        <taxon>Cucurbitaceae</taxon>
        <taxon>Benincaseae</taxon>
        <taxon>Cucumis</taxon>
    </lineage>
</organism>
<name>A0A0A0M1M1_CUCSA</name>
<dbReference type="PROSITE" id="PS50894">
    <property type="entry name" value="HPT"/>
    <property type="match status" value="1"/>
</dbReference>
<keyword evidence="10" id="KW-1185">Reference proteome</keyword>
<reference evidence="9 10" key="4">
    <citation type="journal article" date="2011" name="BMC Genomics">
        <title>RNA-Seq improves annotation of protein-coding genes in the cucumber genome.</title>
        <authorList>
            <person name="Li Z."/>
            <person name="Zhang Z."/>
            <person name="Yan P."/>
            <person name="Huang S."/>
            <person name="Fei Z."/>
            <person name="Lin K."/>
        </authorList>
    </citation>
    <scope>NUCLEOTIDE SEQUENCE [LARGE SCALE GENOMIC DNA]</scope>
    <source>
        <strain evidence="10">cv. 9930</strain>
    </source>
</reference>
<evidence type="ECO:0000256" key="6">
    <source>
        <dbReference type="PROSITE-ProRule" id="PRU00110"/>
    </source>
</evidence>
<evidence type="ECO:0000256" key="7">
    <source>
        <dbReference type="RuleBase" id="RU369004"/>
    </source>
</evidence>
<dbReference type="InterPro" id="IPR008207">
    <property type="entry name" value="Sig_transdc_His_kin_Hpt_dom"/>
</dbReference>
<reference evidence="9 10" key="3">
    <citation type="journal article" date="2010" name="BMC Genomics">
        <title>Transcriptome sequencing and comparative analysis of cucumber flowers with different sex types.</title>
        <authorList>
            <person name="Guo S."/>
            <person name="Zheng Y."/>
            <person name="Joung J.G."/>
            <person name="Liu S."/>
            <person name="Zhang Z."/>
            <person name="Crasta O.R."/>
            <person name="Sobral B.W."/>
            <person name="Xu Y."/>
            <person name="Huang S."/>
            <person name="Fei Z."/>
        </authorList>
    </citation>
    <scope>NUCLEOTIDE SEQUENCE [LARGE SCALE GENOMIC DNA]</scope>
    <source>
        <strain evidence="10">cv. 9930</strain>
    </source>
</reference>
<dbReference type="Gramene" id="KGN66121">
    <property type="protein sequence ID" value="KGN66121"/>
    <property type="gene ID" value="Csa_1G572420"/>
</dbReference>
<evidence type="ECO:0000313" key="9">
    <source>
        <dbReference type="EMBL" id="KGN66121.1"/>
    </source>
</evidence>
<dbReference type="SUPFAM" id="SSF47226">
    <property type="entry name" value="Histidine-containing phosphotransfer domain, HPT domain"/>
    <property type="match status" value="1"/>
</dbReference>
<dbReference type="GO" id="GO:0005634">
    <property type="term" value="C:nucleus"/>
    <property type="evidence" value="ECO:0000318"/>
    <property type="project" value="GO_Central"/>
</dbReference>
<dbReference type="GO" id="GO:0009927">
    <property type="term" value="F:histidine phosphotransfer kinase activity"/>
    <property type="evidence" value="ECO:0000318"/>
    <property type="project" value="GO_Central"/>
</dbReference>
<evidence type="ECO:0000259" key="8">
    <source>
        <dbReference type="PROSITE" id="PS50894"/>
    </source>
</evidence>
<keyword evidence="5" id="KW-0539">Nucleus</keyword>
<dbReference type="STRING" id="3659.A0A0A0M1M1"/>
<evidence type="ECO:0000256" key="3">
    <source>
        <dbReference type="ARBA" id="ARBA00022990"/>
    </source>
</evidence>
<keyword evidence="1" id="KW-0963">Cytoplasm</keyword>
<dbReference type="FunFam" id="1.20.120.160:FF:000001">
    <property type="entry name" value="Histidine-containing phosphotransfer protein 1"/>
    <property type="match status" value="1"/>
</dbReference>
<evidence type="ECO:0000256" key="2">
    <source>
        <dbReference type="ARBA" id="ARBA00022864"/>
    </source>
</evidence>
<dbReference type="GO" id="GO:0000160">
    <property type="term" value="P:phosphorelay signal transduction system"/>
    <property type="evidence" value="ECO:0000318"/>
    <property type="project" value="GO_Central"/>
</dbReference>
<dbReference type="KEGG" id="csv:101213011"/>
<dbReference type="AlphaFoldDB" id="A0A0A0M1M1"/>
<dbReference type="Gene3D" id="1.20.120.160">
    <property type="entry name" value="HPT domain"/>
    <property type="match status" value="1"/>
</dbReference>
<keyword evidence="6" id="KW-0597">Phosphoprotein</keyword>
<feature type="domain" description="HPt" evidence="8">
    <location>
        <begin position="39"/>
        <end position="141"/>
    </location>
</feature>
<dbReference type="Proteomes" id="UP000029981">
    <property type="component" value="Chromosome 1"/>
</dbReference>
<dbReference type="Pfam" id="PF01627">
    <property type="entry name" value="Hpt"/>
    <property type="match status" value="1"/>
</dbReference>
<evidence type="ECO:0000256" key="5">
    <source>
        <dbReference type="ARBA" id="ARBA00023242"/>
    </source>
</evidence>
<reference evidence="9 10" key="2">
    <citation type="journal article" date="2009" name="PLoS ONE">
        <title>An integrated genetic and cytogenetic map of the cucumber genome.</title>
        <authorList>
            <person name="Ren Y."/>
            <person name="Zhang Z."/>
            <person name="Liu J."/>
            <person name="Staub J.E."/>
            <person name="Han Y."/>
            <person name="Cheng Z."/>
            <person name="Li X."/>
            <person name="Lu J."/>
            <person name="Miao H."/>
            <person name="Kang H."/>
            <person name="Xie B."/>
            <person name="Gu X."/>
            <person name="Wang X."/>
            <person name="Du Y."/>
            <person name="Jin W."/>
            <person name="Huang S."/>
        </authorList>
    </citation>
    <scope>NUCLEOTIDE SEQUENCE [LARGE SCALE GENOMIC DNA]</scope>
    <source>
        <strain evidence="10">cv. 9930</strain>
    </source>
</reference>
<protein>
    <recommendedName>
        <fullName evidence="7">Histidine-containing phosphotransfer protein</fullName>
    </recommendedName>
</protein>
<dbReference type="SMR" id="A0A0A0M1M1"/>
<sequence>MEDVIHLQTQFLRYKVSLFKEGYLNDQFKEIENLEDESNPKFVEEVVTIFFEDSHRLINELAKALEQKCIDFKKVDAYVHQLKGSSSSIGANKVQMACIAFRNYCHDMNIQGCLKCLQHVKEEFALVKNKLETLFKVEKEFLEANASNPICNK</sequence>
<dbReference type="eggNOG" id="KOG4747">
    <property type="taxonomic scope" value="Eukaryota"/>
</dbReference>
<dbReference type="OMA" id="CIAFRDC"/>